<dbReference type="Gene3D" id="1.25.10.10">
    <property type="entry name" value="Leucine-rich Repeat Variant"/>
    <property type="match status" value="1"/>
</dbReference>
<accession>A0A1Y1I023</accession>
<proteinExistence type="predicted"/>
<dbReference type="InterPro" id="IPR011989">
    <property type="entry name" value="ARM-like"/>
</dbReference>
<name>A0A1Y1I023_KLENI</name>
<keyword evidence="2" id="KW-1185">Reference proteome</keyword>
<dbReference type="AlphaFoldDB" id="A0A1Y1I023"/>
<reference evidence="1 2" key="1">
    <citation type="journal article" date="2014" name="Nat. Commun.">
        <title>Klebsormidium flaccidum genome reveals primary factors for plant terrestrial adaptation.</title>
        <authorList>
            <person name="Hori K."/>
            <person name="Maruyama F."/>
            <person name="Fujisawa T."/>
            <person name="Togashi T."/>
            <person name="Yamamoto N."/>
            <person name="Seo M."/>
            <person name="Sato S."/>
            <person name="Yamada T."/>
            <person name="Mori H."/>
            <person name="Tajima N."/>
            <person name="Moriyama T."/>
            <person name="Ikeuchi M."/>
            <person name="Watanabe M."/>
            <person name="Wada H."/>
            <person name="Kobayashi K."/>
            <person name="Saito M."/>
            <person name="Masuda T."/>
            <person name="Sasaki-Sekimoto Y."/>
            <person name="Mashiguchi K."/>
            <person name="Awai K."/>
            <person name="Shimojima M."/>
            <person name="Masuda S."/>
            <person name="Iwai M."/>
            <person name="Nobusawa T."/>
            <person name="Narise T."/>
            <person name="Kondo S."/>
            <person name="Saito H."/>
            <person name="Sato R."/>
            <person name="Murakawa M."/>
            <person name="Ihara Y."/>
            <person name="Oshima-Yamada Y."/>
            <person name="Ohtaka K."/>
            <person name="Satoh M."/>
            <person name="Sonobe K."/>
            <person name="Ishii M."/>
            <person name="Ohtani R."/>
            <person name="Kanamori-Sato M."/>
            <person name="Honoki R."/>
            <person name="Miyazaki D."/>
            <person name="Mochizuki H."/>
            <person name="Umetsu J."/>
            <person name="Higashi K."/>
            <person name="Shibata D."/>
            <person name="Kamiya Y."/>
            <person name="Sato N."/>
            <person name="Nakamura Y."/>
            <person name="Tabata S."/>
            <person name="Ida S."/>
            <person name="Kurokawa K."/>
            <person name="Ohta H."/>
        </authorList>
    </citation>
    <scope>NUCLEOTIDE SEQUENCE [LARGE SCALE GENOMIC DNA]</scope>
    <source>
        <strain evidence="1 2">NIES-2285</strain>
    </source>
</reference>
<dbReference type="Proteomes" id="UP000054558">
    <property type="component" value="Unassembled WGS sequence"/>
</dbReference>
<dbReference type="EMBL" id="DF237073">
    <property type="protein sequence ID" value="GAQ82779.1"/>
    <property type="molecule type" value="Genomic_DNA"/>
</dbReference>
<organism evidence="1 2">
    <name type="scientific">Klebsormidium nitens</name>
    <name type="common">Green alga</name>
    <name type="synonym">Ulothrix nitens</name>
    <dbReference type="NCBI Taxonomy" id="105231"/>
    <lineage>
        <taxon>Eukaryota</taxon>
        <taxon>Viridiplantae</taxon>
        <taxon>Streptophyta</taxon>
        <taxon>Klebsormidiophyceae</taxon>
        <taxon>Klebsormidiales</taxon>
        <taxon>Klebsormidiaceae</taxon>
        <taxon>Klebsormidium</taxon>
    </lineage>
</organism>
<dbReference type="InterPro" id="IPR016024">
    <property type="entry name" value="ARM-type_fold"/>
</dbReference>
<sequence length="594" mass="66070">MAAPMQNGAGEAAGNAEAPMFVGMNEPLESVFARLLEHLERSGPLSGRRSHWIDLLRQDMPSLDRKQKIKTTFKLDEFREELESASSQDVRLLADSGFFKVLCACLRDADAETLACATECLGHCIRIVPELIEKAWAWGALRPVATLILKDWEVADEQALYYDLPLQHSLYFLATLGGPCNYEQLRCSEEICEISRKCLNWLNKQGVQRRAAEMLVALSKAKAESKDGDDYLPFVFNATLVLMFGSHPSLHSKGRPGARLESQEGLGAAVLHFIQLSGNPEFMERPEPRGIVENSTKLLLLLWLPYSSATDSDALRTRKKEIAEHPDILKVAQILKEEAESQSHPVKESTKACFAALVCLLTFEHPRPLPRATLESALRILCNADVSADWLSWDRWNVVLNRRFHDNTVSPTFLLTHFFPAFLTAFAVEANRCKPARIYGPGLRKLFGMVVFLSGCLWFSYCPLPMSWGTPTGKEAIVIPKELLPRLVDLMIETRAAAAMASLTGFAMYRTAGEACVGLAQTAVQMSLATLRRLNEQMIPALFHVSLDVSRDDEIMCLARMGRPSSCTDELVSGMPVFKVEVLGADSHEADTVR</sequence>
<protein>
    <submittedName>
        <fullName evidence="1">Uncharacterized protein</fullName>
    </submittedName>
</protein>
<evidence type="ECO:0000313" key="2">
    <source>
        <dbReference type="Proteomes" id="UP000054558"/>
    </source>
</evidence>
<gene>
    <name evidence="1" type="ORF">KFL_001240100</name>
</gene>
<dbReference type="SUPFAM" id="SSF48371">
    <property type="entry name" value="ARM repeat"/>
    <property type="match status" value="1"/>
</dbReference>
<evidence type="ECO:0000313" key="1">
    <source>
        <dbReference type="EMBL" id="GAQ82779.1"/>
    </source>
</evidence>